<dbReference type="PANTHER" id="PTHR33990:SF1">
    <property type="entry name" value="PROTEIN YJDN"/>
    <property type="match status" value="1"/>
</dbReference>
<dbReference type="Gene3D" id="3.10.180.10">
    <property type="entry name" value="2,3-Dihydroxybiphenyl 1,2-Dioxygenase, domain 1"/>
    <property type="match status" value="1"/>
</dbReference>
<dbReference type="InterPro" id="IPR028973">
    <property type="entry name" value="PhnB-like"/>
</dbReference>
<organism evidence="2">
    <name type="scientific">uncultured bacterium</name>
    <name type="common">gcode 4</name>
    <dbReference type="NCBI Taxonomy" id="1234023"/>
    <lineage>
        <taxon>Bacteria</taxon>
        <taxon>environmental samples</taxon>
    </lineage>
</organism>
<comment type="caution">
    <text evidence="2">The sequence shown here is derived from an EMBL/GenBank/DDBJ whole genome shotgun (WGS) entry which is preliminary data.</text>
</comment>
<proteinExistence type="predicted"/>
<sequence>MIAINPYLNFNWNTEEAFNFYKSVFGWEFSMLQRFKDTPDGEKISMDDKEKIMHVSLPVGKWNILMATDALESMWQKLIIWNNFSLSIETENKEEAEKIFNGLSAWWNVEMPLEDAFWGAYFWMLTDKYGIQWMVSYNYPKS</sequence>
<dbReference type="CDD" id="cd06588">
    <property type="entry name" value="PhnB_like"/>
    <property type="match status" value="1"/>
</dbReference>
<feature type="domain" description="PhnB-like" evidence="1">
    <location>
        <begin position="4"/>
        <end position="135"/>
    </location>
</feature>
<dbReference type="SUPFAM" id="SSF54593">
    <property type="entry name" value="Glyoxalase/Bleomycin resistance protein/Dihydroxybiphenyl dioxygenase"/>
    <property type="match status" value="1"/>
</dbReference>
<name>K2F5N6_9BACT</name>
<accession>K2F5N6</accession>
<reference evidence="2" key="1">
    <citation type="journal article" date="2012" name="Science">
        <title>Fermentation, hydrogen, and sulfur metabolism in multiple uncultivated bacterial phyla.</title>
        <authorList>
            <person name="Wrighton K.C."/>
            <person name="Thomas B.C."/>
            <person name="Sharon I."/>
            <person name="Miller C.S."/>
            <person name="Castelle C.J."/>
            <person name="VerBerkmoes N.C."/>
            <person name="Wilkins M.J."/>
            <person name="Hettich R.L."/>
            <person name="Lipton M.S."/>
            <person name="Williams K.H."/>
            <person name="Long P.E."/>
            <person name="Banfield J.F."/>
        </authorList>
    </citation>
    <scope>NUCLEOTIDE SEQUENCE [LARGE SCALE GENOMIC DNA]</scope>
</reference>
<gene>
    <name evidence="2" type="ORF">ACD_4C00304G0004</name>
</gene>
<evidence type="ECO:0000313" key="2">
    <source>
        <dbReference type="EMBL" id="EKE26396.1"/>
    </source>
</evidence>
<dbReference type="EMBL" id="AMFJ01000820">
    <property type="protein sequence ID" value="EKE26396.1"/>
    <property type="molecule type" value="Genomic_DNA"/>
</dbReference>
<dbReference type="Pfam" id="PF06983">
    <property type="entry name" value="3-dmu-9_3-mt"/>
    <property type="match status" value="1"/>
</dbReference>
<dbReference type="AlphaFoldDB" id="K2F5N6"/>
<evidence type="ECO:0000259" key="1">
    <source>
        <dbReference type="Pfam" id="PF06983"/>
    </source>
</evidence>
<protein>
    <recommendedName>
        <fullName evidence="1">PhnB-like domain-containing protein</fullName>
    </recommendedName>
</protein>
<dbReference type="PANTHER" id="PTHR33990">
    <property type="entry name" value="PROTEIN YJDN-RELATED"/>
    <property type="match status" value="1"/>
</dbReference>
<dbReference type="InterPro" id="IPR029068">
    <property type="entry name" value="Glyas_Bleomycin-R_OHBP_Dase"/>
</dbReference>